<evidence type="ECO:0000313" key="2">
    <source>
        <dbReference type="Proteomes" id="UP001160148"/>
    </source>
</evidence>
<accession>A0AAV0VRS2</accession>
<name>A0AAV0VRS2_9HEMI</name>
<evidence type="ECO:0000313" key="1">
    <source>
        <dbReference type="EMBL" id="CAI6346899.1"/>
    </source>
</evidence>
<comment type="caution">
    <text evidence="1">The sequence shown here is derived from an EMBL/GenBank/DDBJ whole genome shotgun (WGS) entry which is preliminary data.</text>
</comment>
<dbReference type="Proteomes" id="UP001160148">
    <property type="component" value="Unassembled WGS sequence"/>
</dbReference>
<dbReference type="EMBL" id="CARXXK010000001">
    <property type="protein sequence ID" value="CAI6346899.1"/>
    <property type="molecule type" value="Genomic_DNA"/>
</dbReference>
<keyword evidence="2" id="KW-1185">Reference proteome</keyword>
<protein>
    <submittedName>
        <fullName evidence="1">Uncharacterized protein</fullName>
    </submittedName>
</protein>
<dbReference type="AlphaFoldDB" id="A0AAV0VRS2"/>
<proteinExistence type="predicted"/>
<gene>
    <name evidence="1" type="ORF">MEUPH1_LOCUS3754</name>
</gene>
<organism evidence="1 2">
    <name type="scientific">Macrosiphum euphorbiae</name>
    <name type="common">potato aphid</name>
    <dbReference type="NCBI Taxonomy" id="13131"/>
    <lineage>
        <taxon>Eukaryota</taxon>
        <taxon>Metazoa</taxon>
        <taxon>Ecdysozoa</taxon>
        <taxon>Arthropoda</taxon>
        <taxon>Hexapoda</taxon>
        <taxon>Insecta</taxon>
        <taxon>Pterygota</taxon>
        <taxon>Neoptera</taxon>
        <taxon>Paraneoptera</taxon>
        <taxon>Hemiptera</taxon>
        <taxon>Sternorrhyncha</taxon>
        <taxon>Aphidomorpha</taxon>
        <taxon>Aphidoidea</taxon>
        <taxon>Aphididae</taxon>
        <taxon>Macrosiphini</taxon>
        <taxon>Macrosiphum</taxon>
    </lineage>
</organism>
<sequence>MIALRTIVGACNKYVKALKKRLAGKRDDRRRWRRQVHATTGTTPVDELLQCNNYYDNEAVDNMINEFIDNRQKTTVGRQT</sequence>
<reference evidence="1 2" key="1">
    <citation type="submission" date="2023-01" db="EMBL/GenBank/DDBJ databases">
        <authorList>
            <person name="Whitehead M."/>
        </authorList>
    </citation>
    <scope>NUCLEOTIDE SEQUENCE [LARGE SCALE GENOMIC DNA]</scope>
</reference>